<keyword evidence="2" id="KW-0238">DNA-binding</keyword>
<dbReference type="PROSITE" id="PS50110">
    <property type="entry name" value="RESPONSE_REGULATORY"/>
    <property type="match status" value="1"/>
</dbReference>
<evidence type="ECO:0000256" key="3">
    <source>
        <dbReference type="PROSITE-ProRule" id="PRU00169"/>
    </source>
</evidence>
<dbReference type="PROSITE" id="PS00622">
    <property type="entry name" value="HTH_LUXR_1"/>
    <property type="match status" value="1"/>
</dbReference>
<evidence type="ECO:0000259" key="4">
    <source>
        <dbReference type="PROSITE" id="PS50043"/>
    </source>
</evidence>
<dbReference type="EMBL" id="FRAM01000001">
    <property type="protein sequence ID" value="SHK08773.1"/>
    <property type="molecule type" value="Genomic_DNA"/>
</dbReference>
<keyword evidence="7" id="KW-1185">Reference proteome</keyword>
<dbReference type="GO" id="GO:0006355">
    <property type="term" value="P:regulation of DNA-templated transcription"/>
    <property type="evidence" value="ECO:0007669"/>
    <property type="project" value="InterPro"/>
</dbReference>
<dbReference type="CDD" id="cd06170">
    <property type="entry name" value="LuxR_C_like"/>
    <property type="match status" value="1"/>
</dbReference>
<dbReference type="SMART" id="SM00421">
    <property type="entry name" value="HTH_LUXR"/>
    <property type="match status" value="1"/>
</dbReference>
<dbReference type="STRING" id="216903.SAMN05444371_1167"/>
<sequence length="202" mass="23125">MRKILIADDHYVVLAGTSLILQTNIADLKIDQASCFRETTEKVTANDYDLLILDIDMPDTLYKNMISEIKNIKKDLKIMIYTSYTDNQIAIQYINEGADGFLNKQANENEIINAVESMLQDGFYYPKQLIKSLVLKSAHPIEKLSDRELEIFNLLTNGNGNIEIANLLNIKSTTVSTYKTRIYEKLEVSSLWELIEIKKSLH</sequence>
<dbReference type="OrthoDB" id="1013073at2"/>
<dbReference type="PANTHER" id="PTHR45566">
    <property type="entry name" value="HTH-TYPE TRANSCRIPTIONAL REGULATOR YHJB-RELATED"/>
    <property type="match status" value="1"/>
</dbReference>
<evidence type="ECO:0000256" key="1">
    <source>
        <dbReference type="ARBA" id="ARBA00022553"/>
    </source>
</evidence>
<evidence type="ECO:0000313" key="6">
    <source>
        <dbReference type="EMBL" id="SHK08773.1"/>
    </source>
</evidence>
<dbReference type="RefSeq" id="WP_072996834.1">
    <property type="nucleotide sequence ID" value="NZ_FRAM01000001.1"/>
</dbReference>
<dbReference type="InterPro" id="IPR001789">
    <property type="entry name" value="Sig_transdc_resp-reg_receiver"/>
</dbReference>
<dbReference type="Pfam" id="PF00072">
    <property type="entry name" value="Response_reg"/>
    <property type="match status" value="1"/>
</dbReference>
<feature type="modified residue" description="4-aspartylphosphate" evidence="3">
    <location>
        <position position="54"/>
    </location>
</feature>
<dbReference type="Gene3D" id="3.40.50.2300">
    <property type="match status" value="1"/>
</dbReference>
<dbReference type="SUPFAM" id="SSF52172">
    <property type="entry name" value="CheY-like"/>
    <property type="match status" value="1"/>
</dbReference>
<dbReference type="InterPro" id="IPR058245">
    <property type="entry name" value="NreC/VraR/RcsB-like_REC"/>
</dbReference>
<dbReference type="InterPro" id="IPR016032">
    <property type="entry name" value="Sig_transdc_resp-reg_C-effctor"/>
</dbReference>
<dbReference type="Pfam" id="PF00196">
    <property type="entry name" value="GerE"/>
    <property type="match status" value="1"/>
</dbReference>
<dbReference type="Proteomes" id="UP000184498">
    <property type="component" value="Unassembled WGS sequence"/>
</dbReference>
<feature type="domain" description="HTH luxR-type" evidence="4">
    <location>
        <begin position="137"/>
        <end position="202"/>
    </location>
</feature>
<dbReference type="InterPro" id="IPR000792">
    <property type="entry name" value="Tscrpt_reg_LuxR_C"/>
</dbReference>
<evidence type="ECO:0000259" key="5">
    <source>
        <dbReference type="PROSITE" id="PS50110"/>
    </source>
</evidence>
<evidence type="ECO:0000256" key="2">
    <source>
        <dbReference type="ARBA" id="ARBA00023125"/>
    </source>
</evidence>
<dbReference type="GO" id="GO:0000160">
    <property type="term" value="P:phosphorelay signal transduction system"/>
    <property type="evidence" value="ECO:0007669"/>
    <property type="project" value="InterPro"/>
</dbReference>
<reference evidence="7" key="1">
    <citation type="submission" date="2016-11" db="EMBL/GenBank/DDBJ databases">
        <authorList>
            <person name="Varghese N."/>
            <person name="Submissions S."/>
        </authorList>
    </citation>
    <scope>NUCLEOTIDE SEQUENCE [LARGE SCALE GENOMIC DNA]</scope>
    <source>
        <strain evidence="7">DSM 18016</strain>
    </source>
</reference>
<proteinExistence type="predicted"/>
<protein>
    <submittedName>
        <fullName evidence="6">Two component transcriptional regulator, LuxR family</fullName>
    </submittedName>
</protein>
<dbReference type="PROSITE" id="PS50043">
    <property type="entry name" value="HTH_LUXR_2"/>
    <property type="match status" value="1"/>
</dbReference>
<dbReference type="PRINTS" id="PR00038">
    <property type="entry name" value="HTHLUXR"/>
</dbReference>
<dbReference type="CDD" id="cd17535">
    <property type="entry name" value="REC_NarL-like"/>
    <property type="match status" value="1"/>
</dbReference>
<name>A0A1M6PLJ6_9FLAO</name>
<evidence type="ECO:0000313" key="7">
    <source>
        <dbReference type="Proteomes" id="UP000184498"/>
    </source>
</evidence>
<organism evidence="6 7">
    <name type="scientific">Epilithonimonas mollis</name>
    <dbReference type="NCBI Taxonomy" id="216903"/>
    <lineage>
        <taxon>Bacteria</taxon>
        <taxon>Pseudomonadati</taxon>
        <taxon>Bacteroidota</taxon>
        <taxon>Flavobacteriia</taxon>
        <taxon>Flavobacteriales</taxon>
        <taxon>Weeksellaceae</taxon>
        <taxon>Chryseobacterium group</taxon>
        <taxon>Epilithonimonas</taxon>
    </lineage>
</organism>
<dbReference type="SMART" id="SM00448">
    <property type="entry name" value="REC"/>
    <property type="match status" value="1"/>
</dbReference>
<dbReference type="GO" id="GO:0003677">
    <property type="term" value="F:DNA binding"/>
    <property type="evidence" value="ECO:0007669"/>
    <property type="project" value="UniProtKB-KW"/>
</dbReference>
<dbReference type="AlphaFoldDB" id="A0A1M6PLJ6"/>
<accession>A0A1M6PLJ6</accession>
<keyword evidence="1 3" id="KW-0597">Phosphoprotein</keyword>
<dbReference type="InterPro" id="IPR051015">
    <property type="entry name" value="EvgA-like"/>
</dbReference>
<dbReference type="InterPro" id="IPR011006">
    <property type="entry name" value="CheY-like_superfamily"/>
</dbReference>
<gene>
    <name evidence="6" type="ORF">SAMN05444371_1167</name>
</gene>
<feature type="domain" description="Response regulatory" evidence="5">
    <location>
        <begin position="3"/>
        <end position="119"/>
    </location>
</feature>
<dbReference type="SUPFAM" id="SSF46894">
    <property type="entry name" value="C-terminal effector domain of the bipartite response regulators"/>
    <property type="match status" value="1"/>
</dbReference>
<dbReference type="PANTHER" id="PTHR45566:SF1">
    <property type="entry name" value="HTH-TYPE TRANSCRIPTIONAL REGULATOR YHJB-RELATED"/>
    <property type="match status" value="1"/>
</dbReference>